<evidence type="ECO:0000313" key="2">
    <source>
        <dbReference type="Proteomes" id="UP000297475"/>
    </source>
</evidence>
<dbReference type="RefSeq" id="WP_135481122.1">
    <property type="nucleotide sequence ID" value="NZ_SRMF01000001.1"/>
</dbReference>
<protein>
    <submittedName>
        <fullName evidence="1">Abortive infection protein</fullName>
    </submittedName>
</protein>
<dbReference type="InterPro" id="IPR017853">
    <property type="entry name" value="GH"/>
</dbReference>
<accession>A0A4Z0WJV5</accession>
<comment type="caution">
    <text evidence="1">The sequence shown here is derived from an EMBL/GenBank/DDBJ whole genome shotgun (WGS) entry which is preliminary data.</text>
</comment>
<dbReference type="AlphaFoldDB" id="A0A4Z0WJV5"/>
<dbReference type="SUPFAM" id="SSF51445">
    <property type="entry name" value="(Trans)glycosidases"/>
    <property type="match status" value="1"/>
</dbReference>
<dbReference type="Gene3D" id="3.20.20.80">
    <property type="entry name" value="Glycosidases"/>
    <property type="match status" value="1"/>
</dbReference>
<name>A0A4Z0WJV5_9GAMM</name>
<proteinExistence type="predicted"/>
<organism evidence="1 2">
    <name type="scientific">Natronospirillum operosum</name>
    <dbReference type="NCBI Taxonomy" id="2759953"/>
    <lineage>
        <taxon>Bacteria</taxon>
        <taxon>Pseudomonadati</taxon>
        <taxon>Pseudomonadota</taxon>
        <taxon>Gammaproteobacteria</taxon>
        <taxon>Oceanospirillales</taxon>
        <taxon>Natronospirillaceae</taxon>
        <taxon>Natronospirillum</taxon>
    </lineage>
</organism>
<gene>
    <name evidence="1" type="ORF">E4656_03200</name>
</gene>
<dbReference type="Proteomes" id="UP000297475">
    <property type="component" value="Unassembled WGS sequence"/>
</dbReference>
<evidence type="ECO:0000313" key="1">
    <source>
        <dbReference type="EMBL" id="TGG95445.1"/>
    </source>
</evidence>
<reference evidence="1 2" key="1">
    <citation type="submission" date="2019-04" db="EMBL/GenBank/DDBJ databases">
        <title>Natronospirillum operosus gen. nov., sp. nov., a haloalkaliphilic satellite isolated from decaying biomass of laboratory culture of cyanobacterium Geitlerinema sp. and proposal of Natronospirillaceae fam. nov. and Saccharospirillaceae fam. nov.</title>
        <authorList>
            <person name="Kevbrin V."/>
            <person name="Boltyanskaya Y."/>
            <person name="Koziaeva V."/>
            <person name="Grouzdev D.S."/>
            <person name="Park M."/>
            <person name="Cho J."/>
        </authorList>
    </citation>
    <scope>NUCLEOTIDE SEQUENCE [LARGE SCALE GENOMIC DNA]</scope>
    <source>
        <strain evidence="1 2">G-116</strain>
    </source>
</reference>
<dbReference type="EMBL" id="SRMF01000001">
    <property type="protein sequence ID" value="TGG95445.1"/>
    <property type="molecule type" value="Genomic_DNA"/>
</dbReference>
<dbReference type="OrthoDB" id="151193at2"/>
<keyword evidence="2" id="KW-1185">Reference proteome</keyword>
<sequence length="338" mass="37358">MTNLRIRGINYDAGVRYSRDFHSRPCWRLDDVRRDFIAIREQLGCNAVGIMASDNQRLIEAGEIAASLGLSAWLQPRRFEASGREVAANLQQLAGAAETLRLRGHQICLNVGCELTLSSKGMVPGGSFYRRGLLLPKMLWLKPYWDRKLNSLLRKLTETARAHFGGPLTYGAGDWETVDWTMFDYIGLDTYLAAYNRDVYAEQIRQRVGRGKPVVITEFGCCAYQGAADLGPNGFEVLDYRSNPPSIRAGTVRDEQVQADYLAASLDAFESAGAAGAFAFAFSEPMLPHTSDPLTDADMASFGIVKVTQPASEHASEQWAPKAAFSMLAKRYQSDPPT</sequence>